<feature type="transmembrane region" description="Helical" evidence="5">
    <location>
        <begin position="120"/>
        <end position="142"/>
    </location>
</feature>
<accession>A0A4V6RYX7</accession>
<sequence>MLCRQHRLGFHARRHQGSSSLFGGTTSFASSHSSGERLCVHWASWCMEPPCSQPADTRRAHIATSHREVTRLTCVSEASLEATVEFVKYLLIGVSVSLDELAVGTIKGVQVKHMRRVDPWITGLYFAVFQGVMLIIGFYGASLFSKGSSAVTEWIADGLLMLIGANMVREAFSNNDDDAKQQDLLAKMDVKSMSVLSLTMSLDALAVGVSLALDHRLDIWWASLSAALVSLAITVPAMFVGHKLGHKVGAKGGAFGGAILILLGLYELLQYYKVF</sequence>
<keyword evidence="2 5" id="KW-0812">Transmembrane</keyword>
<gene>
    <name evidence="6" type="ORF">E5991_02175</name>
</gene>
<evidence type="ECO:0000256" key="1">
    <source>
        <dbReference type="ARBA" id="ARBA00022475"/>
    </source>
</evidence>
<protein>
    <recommendedName>
        <fullName evidence="8">Manganese efflux pump</fullName>
    </recommendedName>
</protein>
<reference evidence="6 7" key="1">
    <citation type="submission" date="2019-04" db="EMBL/GenBank/DDBJ databases">
        <title>Microbes associate with the intestines of laboratory mice.</title>
        <authorList>
            <person name="Navarre W."/>
            <person name="Wong E."/>
            <person name="Huang K.C."/>
            <person name="Tropini C."/>
            <person name="Ng K."/>
            <person name="Yu B."/>
        </authorList>
    </citation>
    <scope>NUCLEOTIDE SEQUENCE [LARGE SCALE GENOMIC DNA]</scope>
    <source>
        <strain evidence="6 7">NM87_A27A</strain>
    </source>
</reference>
<dbReference type="AlphaFoldDB" id="A0A4V6RYX7"/>
<dbReference type="Pfam" id="PF02659">
    <property type="entry name" value="Mntp"/>
    <property type="match status" value="1"/>
</dbReference>
<evidence type="ECO:0008006" key="8">
    <source>
        <dbReference type="Google" id="ProtNLM"/>
    </source>
</evidence>
<evidence type="ECO:0000256" key="3">
    <source>
        <dbReference type="ARBA" id="ARBA00022989"/>
    </source>
</evidence>
<keyword evidence="4 5" id="KW-0472">Membrane</keyword>
<dbReference type="EMBL" id="SSTF01000004">
    <property type="protein sequence ID" value="THG27347.1"/>
    <property type="molecule type" value="Genomic_DNA"/>
</dbReference>
<keyword evidence="1" id="KW-1003">Cell membrane</keyword>
<keyword evidence="3 5" id="KW-1133">Transmembrane helix</keyword>
<evidence type="ECO:0000313" key="6">
    <source>
        <dbReference type="EMBL" id="THG27347.1"/>
    </source>
</evidence>
<evidence type="ECO:0000256" key="4">
    <source>
        <dbReference type="ARBA" id="ARBA00023136"/>
    </source>
</evidence>
<evidence type="ECO:0000256" key="2">
    <source>
        <dbReference type="ARBA" id="ARBA00022692"/>
    </source>
</evidence>
<proteinExistence type="predicted"/>
<comment type="caution">
    <text evidence="6">The sequence shown here is derived from an EMBL/GenBank/DDBJ whole genome shotgun (WGS) entry which is preliminary data.</text>
</comment>
<dbReference type="PANTHER" id="PTHR35529:SF1">
    <property type="entry name" value="MANGANESE EFFLUX PUMP MNTP-RELATED"/>
    <property type="match status" value="1"/>
</dbReference>
<name>A0A4V6RYX7_9BIFI</name>
<dbReference type="InterPro" id="IPR003810">
    <property type="entry name" value="Mntp/YtaF"/>
</dbReference>
<feature type="transmembrane region" description="Helical" evidence="5">
    <location>
        <begin position="219"/>
        <end position="240"/>
    </location>
</feature>
<organism evidence="6 7">
    <name type="scientific">Bifidobacterium pseudolongum</name>
    <dbReference type="NCBI Taxonomy" id="1694"/>
    <lineage>
        <taxon>Bacteria</taxon>
        <taxon>Bacillati</taxon>
        <taxon>Actinomycetota</taxon>
        <taxon>Actinomycetes</taxon>
        <taxon>Bifidobacteriales</taxon>
        <taxon>Bifidobacteriaceae</taxon>
        <taxon>Bifidobacterium</taxon>
    </lineage>
</organism>
<evidence type="ECO:0000256" key="5">
    <source>
        <dbReference type="SAM" id="Phobius"/>
    </source>
</evidence>
<feature type="transmembrane region" description="Helical" evidence="5">
    <location>
        <begin position="252"/>
        <end position="272"/>
    </location>
</feature>
<dbReference type="Proteomes" id="UP000306798">
    <property type="component" value="Unassembled WGS sequence"/>
</dbReference>
<dbReference type="PANTHER" id="PTHR35529">
    <property type="entry name" value="MANGANESE EFFLUX PUMP MNTP-RELATED"/>
    <property type="match status" value="1"/>
</dbReference>
<evidence type="ECO:0000313" key="7">
    <source>
        <dbReference type="Proteomes" id="UP000306798"/>
    </source>
</evidence>